<dbReference type="EMBL" id="GGEC01066742">
    <property type="protein sequence ID" value="MBX47226.1"/>
    <property type="molecule type" value="Transcribed_RNA"/>
</dbReference>
<evidence type="ECO:0000313" key="1">
    <source>
        <dbReference type="EMBL" id="MBX47226.1"/>
    </source>
</evidence>
<dbReference type="AlphaFoldDB" id="A0A2P2NXG5"/>
<proteinExistence type="predicted"/>
<organism evidence="1">
    <name type="scientific">Rhizophora mucronata</name>
    <name type="common">Asiatic mangrove</name>
    <dbReference type="NCBI Taxonomy" id="61149"/>
    <lineage>
        <taxon>Eukaryota</taxon>
        <taxon>Viridiplantae</taxon>
        <taxon>Streptophyta</taxon>
        <taxon>Embryophyta</taxon>
        <taxon>Tracheophyta</taxon>
        <taxon>Spermatophyta</taxon>
        <taxon>Magnoliopsida</taxon>
        <taxon>eudicotyledons</taxon>
        <taxon>Gunneridae</taxon>
        <taxon>Pentapetalae</taxon>
        <taxon>rosids</taxon>
        <taxon>fabids</taxon>
        <taxon>Malpighiales</taxon>
        <taxon>Rhizophoraceae</taxon>
        <taxon>Rhizophora</taxon>
    </lineage>
</organism>
<reference evidence="1" key="1">
    <citation type="submission" date="2018-02" db="EMBL/GenBank/DDBJ databases">
        <title>Rhizophora mucronata_Transcriptome.</title>
        <authorList>
            <person name="Meera S.P."/>
            <person name="Sreeshan A."/>
            <person name="Augustine A."/>
        </authorList>
    </citation>
    <scope>NUCLEOTIDE SEQUENCE</scope>
    <source>
        <tissue evidence="1">Leaf</tissue>
    </source>
</reference>
<protein>
    <submittedName>
        <fullName evidence="1">Uncharacterized protein</fullName>
    </submittedName>
</protein>
<accession>A0A2P2NXG5</accession>
<sequence length="27" mass="3236">MTLAFWNPLTGRLCSKFKNYELEFQVV</sequence>
<name>A0A2P2NXG5_RHIMU</name>